<organism evidence="11 12">
    <name type="scientific">Sphingomonas oryzagri</name>
    <dbReference type="NCBI Taxonomy" id="3042314"/>
    <lineage>
        <taxon>Bacteria</taxon>
        <taxon>Pseudomonadati</taxon>
        <taxon>Pseudomonadota</taxon>
        <taxon>Alphaproteobacteria</taxon>
        <taxon>Sphingomonadales</taxon>
        <taxon>Sphingomonadaceae</taxon>
        <taxon>Sphingomonas</taxon>
    </lineage>
</organism>
<proteinExistence type="inferred from homology"/>
<keyword evidence="5 9" id="KW-0227">DNA damage</keyword>
<name>A0ABT6N4M1_9SPHN</name>
<dbReference type="SUPFAM" id="SSF52540">
    <property type="entry name" value="P-loop containing nucleoside triphosphate hydrolases"/>
    <property type="match status" value="2"/>
</dbReference>
<dbReference type="InterPro" id="IPR027417">
    <property type="entry name" value="P-loop_NTPase"/>
</dbReference>
<dbReference type="Proteomes" id="UP001160625">
    <property type="component" value="Unassembled WGS sequence"/>
</dbReference>
<dbReference type="EMBL" id="JARYGZ010000001">
    <property type="protein sequence ID" value="MDH7639813.1"/>
    <property type="molecule type" value="Genomic_DNA"/>
</dbReference>
<dbReference type="PANTHER" id="PTHR11059">
    <property type="entry name" value="DNA REPAIR PROTEIN RECN"/>
    <property type="match status" value="1"/>
</dbReference>
<evidence type="ECO:0000313" key="11">
    <source>
        <dbReference type="EMBL" id="MDH7639813.1"/>
    </source>
</evidence>
<evidence type="ECO:0000256" key="7">
    <source>
        <dbReference type="ARBA" id="ARBA00023204"/>
    </source>
</evidence>
<dbReference type="Pfam" id="PF02463">
    <property type="entry name" value="SMC_N"/>
    <property type="match status" value="1"/>
</dbReference>
<keyword evidence="4" id="KW-0547">Nucleotide-binding</keyword>
<evidence type="ECO:0000256" key="9">
    <source>
        <dbReference type="PIRNR" id="PIRNR003128"/>
    </source>
</evidence>
<gene>
    <name evidence="11" type="primary">recN</name>
    <name evidence="11" type="ORF">QGN17_13845</name>
</gene>
<evidence type="ECO:0000313" key="12">
    <source>
        <dbReference type="Proteomes" id="UP001160625"/>
    </source>
</evidence>
<dbReference type="RefSeq" id="WP_281045057.1">
    <property type="nucleotide sequence ID" value="NZ_JARYGZ010000001.1"/>
</dbReference>
<sequence length="552" mass="57995">MLIRLAIRDVVLIEALDLDFSAGLGALTGETGAGKSILLDSLGLALGARADSGLVRHGAAQAVVTASFDAGDDATIAALLAENGLEGEPGEPLIVRRIVKADGGSRASINDQPVSAALLREMGGRLVEIHGQHDDRGLLNAKGHRALLDAFGRFDLTSVAQAHGRWRTAEAALETARVDLETAERDREWLEHAVGELTALAPEPGEEEALAGERSAMQKGARLAEDLSGVTAHLDGSDGALAGLRQAARRLDRIAHEHEALATALAALDRAVIEASEAEDALAAAGQAMAFDPERLDRIETRLFDLRGLARKHRVQPDELPALAEELSGRLARMAAGSAGLAELEKAVATARKAYEAEAAALSEARVGSALRLDKAVAAELAPLKLDAARFRTAIERLPEAQWGADGRDRVEFLISTNPGAPFAPLVKIASGGELSRFILALKVALAEAAGARTMIFDEIDRGVGGAVASAIGERLARLADKAQLLVVTHSPQVAARAARQLLIAKSHDGIVTRTGVRLLDEAERREEIARMLSGAEVTDEARAQAGKLLAA</sequence>
<comment type="function">
    <text evidence="1 9">May be involved in recombinational repair of damaged DNA.</text>
</comment>
<keyword evidence="7 9" id="KW-0234">DNA repair</keyword>
<accession>A0ABT6N4M1</accession>
<dbReference type="PANTHER" id="PTHR11059:SF0">
    <property type="entry name" value="DNA REPAIR PROTEIN RECN"/>
    <property type="match status" value="1"/>
</dbReference>
<evidence type="ECO:0000256" key="5">
    <source>
        <dbReference type="ARBA" id="ARBA00022763"/>
    </source>
</evidence>
<evidence type="ECO:0000256" key="2">
    <source>
        <dbReference type="ARBA" id="ARBA00009441"/>
    </source>
</evidence>
<evidence type="ECO:0000256" key="8">
    <source>
        <dbReference type="ARBA" id="ARBA00033408"/>
    </source>
</evidence>
<evidence type="ECO:0000256" key="4">
    <source>
        <dbReference type="ARBA" id="ARBA00022741"/>
    </source>
</evidence>
<evidence type="ECO:0000256" key="1">
    <source>
        <dbReference type="ARBA" id="ARBA00003618"/>
    </source>
</evidence>
<dbReference type="InterPro" id="IPR003395">
    <property type="entry name" value="RecF/RecN/SMC_N"/>
</dbReference>
<comment type="similarity">
    <text evidence="2 9">Belongs to the RecN family.</text>
</comment>
<protein>
    <recommendedName>
        <fullName evidence="3 9">DNA repair protein RecN</fullName>
    </recommendedName>
    <alternativeName>
        <fullName evidence="8 9">Recombination protein N</fullName>
    </alternativeName>
</protein>
<comment type="caution">
    <text evidence="11">The sequence shown here is derived from an EMBL/GenBank/DDBJ whole genome shotgun (WGS) entry which is preliminary data.</text>
</comment>
<dbReference type="InterPro" id="IPR004604">
    <property type="entry name" value="DNA_recomb/repair_RecN"/>
</dbReference>
<keyword evidence="6" id="KW-0067">ATP-binding</keyword>
<dbReference type="NCBIfam" id="TIGR00634">
    <property type="entry name" value="recN"/>
    <property type="match status" value="1"/>
</dbReference>
<evidence type="ECO:0000256" key="6">
    <source>
        <dbReference type="ARBA" id="ARBA00022840"/>
    </source>
</evidence>
<dbReference type="PIRSF" id="PIRSF003128">
    <property type="entry name" value="RecN"/>
    <property type="match status" value="1"/>
</dbReference>
<feature type="domain" description="RecF/RecN/SMC N-terminal" evidence="10">
    <location>
        <begin position="14"/>
        <end position="511"/>
    </location>
</feature>
<evidence type="ECO:0000256" key="3">
    <source>
        <dbReference type="ARBA" id="ARBA00021315"/>
    </source>
</evidence>
<dbReference type="CDD" id="cd03241">
    <property type="entry name" value="ABC_RecN"/>
    <property type="match status" value="2"/>
</dbReference>
<reference evidence="11" key="1">
    <citation type="submission" date="2023-04" db="EMBL/GenBank/DDBJ databases">
        <title>Sphingomonas sp. MAHUQ-71 isolated from rice field.</title>
        <authorList>
            <person name="Huq M.A."/>
        </authorList>
    </citation>
    <scope>NUCLEOTIDE SEQUENCE</scope>
    <source>
        <strain evidence="11">MAHUQ-71</strain>
    </source>
</reference>
<keyword evidence="12" id="KW-1185">Reference proteome</keyword>
<dbReference type="Gene3D" id="3.40.50.300">
    <property type="entry name" value="P-loop containing nucleotide triphosphate hydrolases"/>
    <property type="match status" value="2"/>
</dbReference>
<evidence type="ECO:0000259" key="10">
    <source>
        <dbReference type="Pfam" id="PF02463"/>
    </source>
</evidence>